<organism evidence="9 10">
    <name type="scientific">Megasphaera lornae</name>
    <dbReference type="NCBI Taxonomy" id="1000568"/>
    <lineage>
        <taxon>Bacteria</taxon>
        <taxon>Bacillati</taxon>
        <taxon>Bacillota</taxon>
        <taxon>Negativicutes</taxon>
        <taxon>Veillonellales</taxon>
        <taxon>Veillonellaceae</taxon>
        <taxon>Megasphaera</taxon>
    </lineage>
</organism>
<dbReference type="Gene3D" id="3.40.1210.10">
    <property type="entry name" value="Survival protein SurE-like phosphatase/nucleotidase"/>
    <property type="match status" value="1"/>
</dbReference>
<comment type="caution">
    <text evidence="9">The sequence shown here is derived from an EMBL/GenBank/DDBJ whole genome shotgun (WGS) entry which is preliminary data.</text>
</comment>
<sequence length="258" mass="28157">MHILLTNDDGVRAPGLAVLKHCFAAHGYEVTVVAPNGQRSAASHAMTIRKPLYCHETTAGDGGIREIAVSGTPVDCVKLAMEYFLCTRRPDVIVSGINDGFNLGSDVLYSGTVSAAMEGPYYQVPALAVSMGKMDRQRGKETAEIVHGIIQNIVVRDKFPGILNVNIPLQGPVVWENIRVVPQALQVYNNVILEKRDMDNGICYHIEGSPDLEMAPEESDIACVRRGKIAVTPLQWQQTAKNAILTVQRGLQKNTCHL</sequence>
<dbReference type="EMBL" id="AFIJ01000014">
    <property type="protein sequence ID" value="EGL41320.1"/>
    <property type="molecule type" value="Genomic_DNA"/>
</dbReference>
<keyword evidence="4 7" id="KW-0479">Metal-binding</keyword>
<comment type="similarity">
    <text evidence="2 7">Belongs to the SurE nucleotidase family.</text>
</comment>
<accession>A0ABN0D0P6</accession>
<evidence type="ECO:0000259" key="8">
    <source>
        <dbReference type="Pfam" id="PF01975"/>
    </source>
</evidence>
<dbReference type="PANTHER" id="PTHR30457">
    <property type="entry name" value="5'-NUCLEOTIDASE SURE"/>
    <property type="match status" value="1"/>
</dbReference>
<gene>
    <name evidence="7 9" type="primary">surE</name>
    <name evidence="9" type="ORF">HMPREF1039_1594</name>
</gene>
<evidence type="ECO:0000256" key="1">
    <source>
        <dbReference type="ARBA" id="ARBA00000815"/>
    </source>
</evidence>
<evidence type="ECO:0000256" key="2">
    <source>
        <dbReference type="ARBA" id="ARBA00011062"/>
    </source>
</evidence>
<feature type="binding site" evidence="7">
    <location>
        <position position="98"/>
    </location>
    <ligand>
        <name>a divalent metal cation</name>
        <dbReference type="ChEBI" id="CHEBI:60240"/>
    </ligand>
</feature>
<dbReference type="Pfam" id="PF01975">
    <property type="entry name" value="SurE"/>
    <property type="match status" value="1"/>
</dbReference>
<dbReference type="GO" id="GO:0008254">
    <property type="term" value="F:3'-nucleotidase activity"/>
    <property type="evidence" value="ECO:0007669"/>
    <property type="project" value="UniProtKB-EC"/>
</dbReference>
<feature type="binding site" evidence="7">
    <location>
        <position position="8"/>
    </location>
    <ligand>
        <name>a divalent metal cation</name>
        <dbReference type="ChEBI" id="CHEBI:60240"/>
    </ligand>
</feature>
<dbReference type="HAMAP" id="MF_00060">
    <property type="entry name" value="SurE"/>
    <property type="match status" value="1"/>
</dbReference>
<dbReference type="PANTHER" id="PTHR30457:SF12">
    <property type="entry name" value="5'_3'-NUCLEOTIDASE SURE"/>
    <property type="match status" value="1"/>
</dbReference>
<dbReference type="RefSeq" id="WP_007390816.1">
    <property type="nucleotide sequence ID" value="NZ_AFIJ01000014.1"/>
</dbReference>
<dbReference type="SUPFAM" id="SSF64167">
    <property type="entry name" value="SurE-like"/>
    <property type="match status" value="1"/>
</dbReference>
<evidence type="ECO:0000256" key="7">
    <source>
        <dbReference type="HAMAP-Rule" id="MF_00060"/>
    </source>
</evidence>
<feature type="binding site" evidence="7">
    <location>
        <position position="40"/>
    </location>
    <ligand>
        <name>a divalent metal cation</name>
        <dbReference type="ChEBI" id="CHEBI:60240"/>
    </ligand>
</feature>
<dbReference type="Proteomes" id="UP000004018">
    <property type="component" value="Unassembled WGS sequence"/>
</dbReference>
<dbReference type="NCBIfam" id="TIGR00087">
    <property type="entry name" value="surE"/>
    <property type="match status" value="1"/>
</dbReference>
<protein>
    <recommendedName>
        <fullName evidence="7">5'-nucleotidase SurE</fullName>
        <ecNumber evidence="7">3.1.3.5</ecNumber>
    </recommendedName>
    <alternativeName>
        <fullName evidence="7">Nucleoside 5'-monophosphate phosphohydrolase</fullName>
    </alternativeName>
</protein>
<reference evidence="9 10" key="1">
    <citation type="submission" date="2011-04" db="EMBL/GenBank/DDBJ databases">
        <authorList>
            <person name="Harkins D.M."/>
            <person name="Madupu R."/>
            <person name="Durkin A.S."/>
            <person name="Torralba M."/>
            <person name="Methe B."/>
            <person name="Sutton G.G."/>
            <person name="Nelson K.E."/>
        </authorList>
    </citation>
    <scope>NUCLEOTIDE SEQUENCE [LARGE SCALE GENOMIC DNA]</scope>
    <source>
        <strain evidence="9 10">UPII 199-6</strain>
    </source>
</reference>
<dbReference type="EC" id="3.1.3.5" evidence="7"/>
<name>A0ABN0D0P6_9FIRM</name>
<feature type="binding site" evidence="7">
    <location>
        <position position="9"/>
    </location>
    <ligand>
        <name>a divalent metal cation</name>
        <dbReference type="ChEBI" id="CHEBI:60240"/>
    </ligand>
</feature>
<evidence type="ECO:0000256" key="3">
    <source>
        <dbReference type="ARBA" id="ARBA00022490"/>
    </source>
</evidence>
<evidence type="ECO:0000313" key="10">
    <source>
        <dbReference type="Proteomes" id="UP000004018"/>
    </source>
</evidence>
<keyword evidence="6 7" id="KW-0378">Hydrolase</keyword>
<dbReference type="InterPro" id="IPR030048">
    <property type="entry name" value="SurE"/>
</dbReference>
<comment type="function">
    <text evidence="7">Nucleotidase that shows phosphatase activity on nucleoside 5'-monophosphates.</text>
</comment>
<evidence type="ECO:0000256" key="4">
    <source>
        <dbReference type="ARBA" id="ARBA00022723"/>
    </source>
</evidence>
<dbReference type="InterPro" id="IPR036523">
    <property type="entry name" value="SurE-like_sf"/>
</dbReference>
<comment type="catalytic activity">
    <reaction evidence="1 7">
        <text>a ribonucleoside 5'-phosphate + H2O = a ribonucleoside + phosphate</text>
        <dbReference type="Rhea" id="RHEA:12484"/>
        <dbReference type="ChEBI" id="CHEBI:15377"/>
        <dbReference type="ChEBI" id="CHEBI:18254"/>
        <dbReference type="ChEBI" id="CHEBI:43474"/>
        <dbReference type="ChEBI" id="CHEBI:58043"/>
        <dbReference type="EC" id="3.1.3.5"/>
    </reaction>
</comment>
<comment type="subcellular location">
    <subcellularLocation>
        <location evidence="7">Cytoplasm</location>
    </subcellularLocation>
</comment>
<evidence type="ECO:0000256" key="6">
    <source>
        <dbReference type="ARBA" id="ARBA00022801"/>
    </source>
</evidence>
<proteinExistence type="inferred from homology"/>
<keyword evidence="10" id="KW-1185">Reference proteome</keyword>
<evidence type="ECO:0000256" key="5">
    <source>
        <dbReference type="ARBA" id="ARBA00022741"/>
    </source>
</evidence>
<keyword evidence="3 7" id="KW-0963">Cytoplasm</keyword>
<comment type="cofactor">
    <cofactor evidence="7">
        <name>a divalent metal cation</name>
        <dbReference type="ChEBI" id="CHEBI:60240"/>
    </cofactor>
    <text evidence="7">Binds 1 divalent metal cation per subunit.</text>
</comment>
<feature type="domain" description="Survival protein SurE-like phosphatase/nucleotidase" evidence="8">
    <location>
        <begin position="3"/>
        <end position="188"/>
    </location>
</feature>
<dbReference type="InterPro" id="IPR002828">
    <property type="entry name" value="SurE-like_Pase/nucleotidase"/>
</dbReference>
<keyword evidence="5 7" id="KW-0547">Nucleotide-binding</keyword>
<dbReference type="GO" id="GO:0008253">
    <property type="term" value="F:5'-nucleotidase activity"/>
    <property type="evidence" value="ECO:0007669"/>
    <property type="project" value="UniProtKB-EC"/>
</dbReference>
<evidence type="ECO:0000313" key="9">
    <source>
        <dbReference type="EMBL" id="EGL41320.1"/>
    </source>
</evidence>